<protein>
    <submittedName>
        <fullName evidence="1">Uncharacterized protein</fullName>
    </submittedName>
</protein>
<comment type="caution">
    <text evidence="1">The sequence shown here is derived from an EMBL/GenBank/DDBJ whole genome shotgun (WGS) entry which is preliminary data.</text>
</comment>
<proteinExistence type="predicted"/>
<name>A0A850NL43_9FLAO</name>
<reference evidence="1 2" key="1">
    <citation type="submission" date="2020-01" db="EMBL/GenBank/DDBJ databases">
        <title>Draft Genome Analysis of Muricauda sp. HICW Isolated from coastal seawater of PR China.</title>
        <authorList>
            <person name="Chen M.-X."/>
        </authorList>
    </citation>
    <scope>NUCLEOTIDE SEQUENCE [LARGE SCALE GENOMIC DNA]</scope>
    <source>
        <strain evidence="1 2">HICW</strain>
    </source>
</reference>
<evidence type="ECO:0000313" key="2">
    <source>
        <dbReference type="Proteomes" id="UP000558089"/>
    </source>
</evidence>
<dbReference type="EMBL" id="WYET01000003">
    <property type="protein sequence ID" value="NVN17977.1"/>
    <property type="molecule type" value="Genomic_DNA"/>
</dbReference>
<dbReference type="AlphaFoldDB" id="A0A850NL43"/>
<sequence>MPSEPAYYNWFDSKVQRYNTGLFNGIRYTEQYRTINEKHKFFEKSEFQLGSVVYNGQFYDQTPLKYDLDTDQLLLNIGYNYKFPTLILLKSKVEGFRIGDSHFVHIENKSDETDMEGFYQVLVANDSIRLLKKNSKKRFKRIKGSTIYYEFLPENNYVIDYGDSYYNIAKKKDVIRIWPNKRDFINENYNPALRKINEDDFWTSFFSKLSDSFNTQNIGKE</sequence>
<accession>A0A850NL43</accession>
<dbReference type="Proteomes" id="UP000558089">
    <property type="component" value="Unassembled WGS sequence"/>
</dbReference>
<evidence type="ECO:0000313" key="1">
    <source>
        <dbReference type="EMBL" id="NVN17977.1"/>
    </source>
</evidence>
<gene>
    <name evidence="1" type="ORF">GUA46_06465</name>
</gene>
<keyword evidence="2" id="KW-1185">Reference proteome</keyword>
<organism evidence="1 2">
    <name type="scientific">Flagellimonas chongwuensis</name>
    <dbReference type="NCBI Taxonomy" id="2697365"/>
    <lineage>
        <taxon>Bacteria</taxon>
        <taxon>Pseudomonadati</taxon>
        <taxon>Bacteroidota</taxon>
        <taxon>Flavobacteriia</taxon>
        <taxon>Flavobacteriales</taxon>
        <taxon>Flavobacteriaceae</taxon>
        <taxon>Flagellimonas</taxon>
    </lineage>
</organism>
<dbReference type="RefSeq" id="WP_176619793.1">
    <property type="nucleotide sequence ID" value="NZ_WYET01000003.1"/>
</dbReference>